<dbReference type="EMBL" id="AXCW01000083">
    <property type="protein sequence ID" value="EYR63584.1"/>
    <property type="molecule type" value="Genomic_DNA"/>
</dbReference>
<protein>
    <recommendedName>
        <fullName evidence="2">UPF0301 protein N866_19500</fullName>
    </recommendedName>
</protein>
<dbReference type="SUPFAM" id="SSF143456">
    <property type="entry name" value="VC0467-like"/>
    <property type="match status" value="1"/>
</dbReference>
<dbReference type="HAMAP" id="MF_00758">
    <property type="entry name" value="UPF0301"/>
    <property type="match status" value="1"/>
</dbReference>
<dbReference type="PANTHER" id="PTHR30327:SF1">
    <property type="entry name" value="UPF0301 PROTEIN YQGE"/>
    <property type="match status" value="1"/>
</dbReference>
<proteinExistence type="inferred from homology"/>
<evidence type="ECO:0000256" key="1">
    <source>
        <dbReference type="ARBA" id="ARBA00009600"/>
    </source>
</evidence>
<accession>A0A021VQV5</accession>
<dbReference type="InterPro" id="IPR003774">
    <property type="entry name" value="AlgH-like"/>
</dbReference>
<gene>
    <name evidence="3" type="ORF">N866_19500</name>
</gene>
<dbReference type="PANTHER" id="PTHR30327">
    <property type="entry name" value="UNCHARACTERIZED PROTEIN YQGE"/>
    <property type="match status" value="1"/>
</dbReference>
<evidence type="ECO:0000256" key="2">
    <source>
        <dbReference type="HAMAP-Rule" id="MF_00758"/>
    </source>
</evidence>
<comment type="similarity">
    <text evidence="1 2">Belongs to the UPF0301 (AlgH) family.</text>
</comment>
<dbReference type="NCBIfam" id="NF001270">
    <property type="entry name" value="PRK00228.2-2"/>
    <property type="match status" value="1"/>
</dbReference>
<keyword evidence="4" id="KW-1185">Reference proteome</keyword>
<name>A0A021VQV5_9CELL</name>
<dbReference type="Pfam" id="PF02622">
    <property type="entry name" value="DUF179"/>
    <property type="match status" value="1"/>
</dbReference>
<dbReference type="AlphaFoldDB" id="A0A021VQV5"/>
<dbReference type="Proteomes" id="UP000019753">
    <property type="component" value="Unassembled WGS sequence"/>
</dbReference>
<dbReference type="OrthoDB" id="9807486at2"/>
<dbReference type="Gene3D" id="3.40.1740.10">
    <property type="entry name" value="VC0467-like"/>
    <property type="match status" value="1"/>
</dbReference>
<evidence type="ECO:0000313" key="3">
    <source>
        <dbReference type="EMBL" id="EYR63584.1"/>
    </source>
</evidence>
<organism evidence="3 4">
    <name type="scientific">Actinotalea ferrariae CF5-4</name>
    <dbReference type="NCBI Taxonomy" id="948458"/>
    <lineage>
        <taxon>Bacteria</taxon>
        <taxon>Bacillati</taxon>
        <taxon>Actinomycetota</taxon>
        <taxon>Actinomycetes</taxon>
        <taxon>Micrococcales</taxon>
        <taxon>Cellulomonadaceae</taxon>
        <taxon>Actinotalea</taxon>
    </lineage>
</organism>
<dbReference type="RefSeq" id="WP_034225590.1">
    <property type="nucleotide sequence ID" value="NZ_AXCW01000083.1"/>
</dbReference>
<dbReference type="GO" id="GO:0005829">
    <property type="term" value="C:cytosol"/>
    <property type="evidence" value="ECO:0007669"/>
    <property type="project" value="TreeGrafter"/>
</dbReference>
<reference evidence="3 4" key="1">
    <citation type="submission" date="2014-01" db="EMBL/GenBank/DDBJ databases">
        <title>Actinotalea ferrariae CF5-4.</title>
        <authorList>
            <person name="Chen F."/>
            <person name="Li Y."/>
            <person name="Wang G."/>
        </authorList>
    </citation>
    <scope>NUCLEOTIDE SEQUENCE [LARGE SCALE GENOMIC DNA]</scope>
    <source>
        <strain evidence="3 4">CF5-4</strain>
    </source>
</reference>
<comment type="caution">
    <text evidence="3">The sequence shown here is derived from an EMBL/GenBank/DDBJ whole genome shotgun (WGS) entry which is preliminary data.</text>
</comment>
<evidence type="ECO:0000313" key="4">
    <source>
        <dbReference type="Proteomes" id="UP000019753"/>
    </source>
</evidence>
<sequence>MVADAPDLDGRLLVASPALGDERFARTVVLLLHHGDDGAFGVVLNRPLPVRVDAVLPAWQEVVAAPGRLFQGGPVGLDGALGLVTLPDGGDLHPGVSRLAGPFGVVDLDSDPGQGPLGVTGVRIFAGHSGWAAGQLEDEIAAGDWYVLEADPADATTPQPDALWRRVLRRQGGAMAIVSTFPPDPSLN</sequence>